<keyword evidence="6 15" id="KW-0808">Transferase</keyword>
<comment type="pathway">
    <text evidence="2 15">Cofactor biosynthesis; FAD biosynthesis; FAD from FMN: step 1/1.</text>
</comment>
<evidence type="ECO:0000256" key="9">
    <source>
        <dbReference type="ARBA" id="ARBA00022777"/>
    </source>
</evidence>
<dbReference type="AlphaFoldDB" id="A0A7G5XCM6"/>
<name>A0A7G5XCM6_9BACT</name>
<dbReference type="GO" id="GO:0009231">
    <property type="term" value="P:riboflavin biosynthetic process"/>
    <property type="evidence" value="ECO:0007669"/>
    <property type="project" value="InterPro"/>
</dbReference>
<dbReference type="PIRSF" id="PIRSF004491">
    <property type="entry name" value="FAD_Synth"/>
    <property type="match status" value="1"/>
</dbReference>
<evidence type="ECO:0000256" key="2">
    <source>
        <dbReference type="ARBA" id="ARBA00004726"/>
    </source>
</evidence>
<sequence>MKVYRSLQQLPVFTNAVVTIGTFDGVHLGHQQIIRQLCAEAKENGGESVLISFYPHPRKIVQPERYIPELTTLEERIELLKQQGLDNLVVVPFNKEFSQQTAQQYIKNFLVDRFHPSLIIIGYDHKFGNNREGDYRLLEKMGEEYQYSVKEIPQQLRNEVIVSSTKIREAIAIGDVEKANQLLGYSYFFRGYVVEGNKLGRKLGYPTANLQIQDADKLVPANGVYAVQAQIEGESGILKGMMNIGTRPTVDGTTKTVEVNLFDFEEDIYNRHLKVFVKYHLRNEVKFDGLDKLIEQLHKDKEISISKLADN</sequence>
<evidence type="ECO:0000259" key="16">
    <source>
        <dbReference type="SMART" id="SM00904"/>
    </source>
</evidence>
<evidence type="ECO:0000256" key="15">
    <source>
        <dbReference type="PIRNR" id="PIRNR004491"/>
    </source>
</evidence>
<comment type="function">
    <text evidence="1">Catalyzes the phosphorylation of riboflavin to FMN followed by the adenylation of FMN to FAD.</text>
</comment>
<organism evidence="17 18">
    <name type="scientific">Lacibacter sediminis</name>
    <dbReference type="NCBI Taxonomy" id="2760713"/>
    <lineage>
        <taxon>Bacteria</taxon>
        <taxon>Pseudomonadati</taxon>
        <taxon>Bacteroidota</taxon>
        <taxon>Chitinophagia</taxon>
        <taxon>Chitinophagales</taxon>
        <taxon>Chitinophagaceae</taxon>
        <taxon>Lacibacter</taxon>
    </lineage>
</organism>
<evidence type="ECO:0000256" key="10">
    <source>
        <dbReference type="ARBA" id="ARBA00022827"/>
    </source>
</evidence>
<dbReference type="SMART" id="SM00904">
    <property type="entry name" value="Flavokinase"/>
    <property type="match status" value="1"/>
</dbReference>
<dbReference type="InterPro" id="IPR015864">
    <property type="entry name" value="FAD_synthase"/>
</dbReference>
<dbReference type="Gene3D" id="2.40.30.30">
    <property type="entry name" value="Riboflavin kinase-like"/>
    <property type="match status" value="1"/>
</dbReference>
<keyword evidence="18" id="KW-1185">Reference proteome</keyword>
<dbReference type="KEGG" id="lacs:H4075_14215"/>
<dbReference type="FunFam" id="3.40.50.620:FF:000021">
    <property type="entry name" value="Riboflavin biosynthesis protein"/>
    <property type="match status" value="1"/>
</dbReference>
<dbReference type="EC" id="2.7.7.2" evidence="15"/>
<proteinExistence type="inferred from homology"/>
<evidence type="ECO:0000313" key="17">
    <source>
        <dbReference type="EMBL" id="QNA43229.1"/>
    </source>
</evidence>
<dbReference type="InterPro" id="IPR004821">
    <property type="entry name" value="Cyt_trans-like"/>
</dbReference>
<dbReference type="UniPathway" id="UPA00277">
    <property type="reaction ID" value="UER00407"/>
</dbReference>
<keyword evidence="4 15" id="KW-0285">Flavoprotein</keyword>
<dbReference type="SUPFAM" id="SSF82114">
    <property type="entry name" value="Riboflavin kinase-like"/>
    <property type="match status" value="1"/>
</dbReference>
<dbReference type="CDD" id="cd02064">
    <property type="entry name" value="FAD_synthetase_N"/>
    <property type="match status" value="1"/>
</dbReference>
<dbReference type="NCBIfam" id="NF004160">
    <property type="entry name" value="PRK05627.1-3"/>
    <property type="match status" value="1"/>
</dbReference>
<dbReference type="Pfam" id="PF06574">
    <property type="entry name" value="FAD_syn"/>
    <property type="match status" value="1"/>
</dbReference>
<dbReference type="EC" id="2.7.1.26" evidence="15"/>
<evidence type="ECO:0000256" key="12">
    <source>
        <dbReference type="ARBA" id="ARBA00023268"/>
    </source>
</evidence>
<dbReference type="InterPro" id="IPR023465">
    <property type="entry name" value="Riboflavin_kinase_dom_sf"/>
</dbReference>
<dbReference type="PANTHER" id="PTHR22749">
    <property type="entry name" value="RIBOFLAVIN KINASE/FMN ADENYLYLTRANSFERASE"/>
    <property type="match status" value="1"/>
</dbReference>
<dbReference type="InterPro" id="IPR002606">
    <property type="entry name" value="Riboflavin_kinase_bac"/>
</dbReference>
<keyword evidence="9 15" id="KW-0418">Kinase</keyword>
<dbReference type="PANTHER" id="PTHR22749:SF6">
    <property type="entry name" value="RIBOFLAVIN KINASE"/>
    <property type="match status" value="1"/>
</dbReference>
<dbReference type="Pfam" id="PF01687">
    <property type="entry name" value="Flavokinase"/>
    <property type="match status" value="1"/>
</dbReference>
<dbReference type="InterPro" id="IPR015865">
    <property type="entry name" value="Riboflavin_kinase_bac/euk"/>
</dbReference>
<dbReference type="GO" id="GO:0006747">
    <property type="term" value="P:FAD biosynthetic process"/>
    <property type="evidence" value="ECO:0007669"/>
    <property type="project" value="UniProtKB-UniRule"/>
</dbReference>
<keyword evidence="12" id="KW-0511">Multifunctional enzyme</keyword>
<comment type="catalytic activity">
    <reaction evidence="14 15">
        <text>FMN + ATP + H(+) = FAD + diphosphate</text>
        <dbReference type="Rhea" id="RHEA:17237"/>
        <dbReference type="ChEBI" id="CHEBI:15378"/>
        <dbReference type="ChEBI" id="CHEBI:30616"/>
        <dbReference type="ChEBI" id="CHEBI:33019"/>
        <dbReference type="ChEBI" id="CHEBI:57692"/>
        <dbReference type="ChEBI" id="CHEBI:58210"/>
        <dbReference type="EC" id="2.7.7.2"/>
    </reaction>
</comment>
<dbReference type="Proteomes" id="UP000515344">
    <property type="component" value="Chromosome"/>
</dbReference>
<evidence type="ECO:0000256" key="8">
    <source>
        <dbReference type="ARBA" id="ARBA00022741"/>
    </source>
</evidence>
<dbReference type="RefSeq" id="WP_182801494.1">
    <property type="nucleotide sequence ID" value="NZ_CP060007.1"/>
</dbReference>
<evidence type="ECO:0000256" key="3">
    <source>
        <dbReference type="ARBA" id="ARBA00005201"/>
    </source>
</evidence>
<evidence type="ECO:0000256" key="5">
    <source>
        <dbReference type="ARBA" id="ARBA00022643"/>
    </source>
</evidence>
<evidence type="ECO:0000256" key="11">
    <source>
        <dbReference type="ARBA" id="ARBA00022840"/>
    </source>
</evidence>
<dbReference type="EMBL" id="CP060007">
    <property type="protein sequence ID" value="QNA43229.1"/>
    <property type="molecule type" value="Genomic_DNA"/>
</dbReference>
<evidence type="ECO:0000256" key="6">
    <source>
        <dbReference type="ARBA" id="ARBA00022679"/>
    </source>
</evidence>
<dbReference type="GO" id="GO:0008531">
    <property type="term" value="F:riboflavin kinase activity"/>
    <property type="evidence" value="ECO:0007669"/>
    <property type="project" value="UniProtKB-UniRule"/>
</dbReference>
<keyword evidence="8 15" id="KW-0547">Nucleotide-binding</keyword>
<dbReference type="GO" id="GO:0005524">
    <property type="term" value="F:ATP binding"/>
    <property type="evidence" value="ECO:0007669"/>
    <property type="project" value="UniProtKB-UniRule"/>
</dbReference>
<dbReference type="NCBIfam" id="TIGR00125">
    <property type="entry name" value="cyt_tran_rel"/>
    <property type="match status" value="1"/>
</dbReference>
<dbReference type="NCBIfam" id="TIGR00083">
    <property type="entry name" value="ribF"/>
    <property type="match status" value="1"/>
</dbReference>
<protein>
    <recommendedName>
        <fullName evidence="15">Riboflavin biosynthesis protein</fullName>
    </recommendedName>
    <domain>
        <recommendedName>
            <fullName evidence="15">Riboflavin kinase</fullName>
            <ecNumber evidence="15">2.7.1.26</ecNumber>
        </recommendedName>
        <alternativeName>
            <fullName evidence="15">Flavokinase</fullName>
        </alternativeName>
    </domain>
    <domain>
        <recommendedName>
            <fullName evidence="15">FMN adenylyltransferase</fullName>
            <ecNumber evidence="15">2.7.7.2</ecNumber>
        </recommendedName>
        <alternativeName>
            <fullName evidence="15">FAD pyrophosphorylase</fullName>
        </alternativeName>
        <alternativeName>
            <fullName evidence="15">FAD synthase</fullName>
        </alternativeName>
    </domain>
</protein>
<keyword evidence="11 15" id="KW-0067">ATP-binding</keyword>
<feature type="domain" description="Riboflavin kinase" evidence="16">
    <location>
        <begin position="182"/>
        <end position="309"/>
    </location>
</feature>
<dbReference type="SUPFAM" id="SSF52374">
    <property type="entry name" value="Nucleotidylyl transferase"/>
    <property type="match status" value="1"/>
</dbReference>
<dbReference type="Gene3D" id="3.40.50.620">
    <property type="entry name" value="HUPs"/>
    <property type="match status" value="1"/>
</dbReference>
<dbReference type="GO" id="GO:0003919">
    <property type="term" value="F:FMN adenylyltransferase activity"/>
    <property type="evidence" value="ECO:0007669"/>
    <property type="project" value="UniProtKB-UniRule"/>
</dbReference>
<evidence type="ECO:0000256" key="7">
    <source>
        <dbReference type="ARBA" id="ARBA00022695"/>
    </source>
</evidence>
<evidence type="ECO:0000256" key="1">
    <source>
        <dbReference type="ARBA" id="ARBA00002121"/>
    </source>
</evidence>
<keyword evidence="10 15" id="KW-0274">FAD</keyword>
<keyword evidence="7 15" id="KW-0548">Nucleotidyltransferase</keyword>
<dbReference type="UniPathway" id="UPA00276">
    <property type="reaction ID" value="UER00406"/>
</dbReference>
<dbReference type="InterPro" id="IPR014729">
    <property type="entry name" value="Rossmann-like_a/b/a_fold"/>
</dbReference>
<reference evidence="18" key="1">
    <citation type="submission" date="2020-08" db="EMBL/GenBank/DDBJ databases">
        <title>Lacibacter sp. S13-6-6 genome sequencing.</title>
        <authorList>
            <person name="Jin L."/>
        </authorList>
    </citation>
    <scope>NUCLEOTIDE SEQUENCE [LARGE SCALE GENOMIC DNA]</scope>
    <source>
        <strain evidence="18">S13-6-6</strain>
    </source>
</reference>
<evidence type="ECO:0000256" key="14">
    <source>
        <dbReference type="ARBA" id="ARBA00049494"/>
    </source>
</evidence>
<gene>
    <name evidence="17" type="ORF">H4075_14215</name>
</gene>
<comment type="catalytic activity">
    <reaction evidence="13 15">
        <text>riboflavin + ATP = FMN + ADP + H(+)</text>
        <dbReference type="Rhea" id="RHEA:14357"/>
        <dbReference type="ChEBI" id="CHEBI:15378"/>
        <dbReference type="ChEBI" id="CHEBI:30616"/>
        <dbReference type="ChEBI" id="CHEBI:57986"/>
        <dbReference type="ChEBI" id="CHEBI:58210"/>
        <dbReference type="ChEBI" id="CHEBI:456216"/>
        <dbReference type="EC" id="2.7.1.26"/>
    </reaction>
</comment>
<evidence type="ECO:0000256" key="13">
    <source>
        <dbReference type="ARBA" id="ARBA00047880"/>
    </source>
</evidence>
<keyword evidence="5 15" id="KW-0288">FMN</keyword>
<dbReference type="NCBIfam" id="NF004162">
    <property type="entry name" value="PRK05627.1-5"/>
    <property type="match status" value="1"/>
</dbReference>
<dbReference type="InterPro" id="IPR023468">
    <property type="entry name" value="Riboflavin_kinase"/>
</dbReference>
<comment type="pathway">
    <text evidence="3 15">Cofactor biosynthesis; FMN biosynthesis; FMN from riboflavin (ATP route): step 1/1.</text>
</comment>
<evidence type="ECO:0000313" key="18">
    <source>
        <dbReference type="Proteomes" id="UP000515344"/>
    </source>
</evidence>
<accession>A0A7G5XCM6</accession>
<dbReference type="GO" id="GO:0009398">
    <property type="term" value="P:FMN biosynthetic process"/>
    <property type="evidence" value="ECO:0007669"/>
    <property type="project" value="UniProtKB-UniRule"/>
</dbReference>
<comment type="similarity">
    <text evidence="15">Belongs to the ribF family.</text>
</comment>
<evidence type="ECO:0000256" key="4">
    <source>
        <dbReference type="ARBA" id="ARBA00022630"/>
    </source>
</evidence>